<reference evidence="2" key="2">
    <citation type="journal article" date="2023" name="Plants (Basel)">
        <title>Annotation of the Turnera subulata (Passifloraceae) Draft Genome Reveals the S-Locus Evolved after the Divergence of Turneroideae from Passifloroideae in a Stepwise Manner.</title>
        <authorList>
            <person name="Henning P.M."/>
            <person name="Roalson E.H."/>
            <person name="Mir W."/>
            <person name="McCubbin A.G."/>
            <person name="Shore J.S."/>
        </authorList>
    </citation>
    <scope>NUCLEOTIDE SEQUENCE</scope>
    <source>
        <strain evidence="2">F60SS</strain>
    </source>
</reference>
<dbReference type="EMBL" id="JAKUCV010007207">
    <property type="protein sequence ID" value="KAJ4824340.1"/>
    <property type="molecule type" value="Genomic_DNA"/>
</dbReference>
<dbReference type="PANTHER" id="PTHR47602">
    <property type="entry name" value="F-BOX PROTEIN SKIP22"/>
    <property type="match status" value="1"/>
</dbReference>
<dbReference type="AlphaFoldDB" id="A0A9Q0J1K6"/>
<dbReference type="Pfam" id="PF12937">
    <property type="entry name" value="F-box-like"/>
    <property type="match status" value="1"/>
</dbReference>
<organism evidence="2 3">
    <name type="scientific">Turnera subulata</name>
    <dbReference type="NCBI Taxonomy" id="218843"/>
    <lineage>
        <taxon>Eukaryota</taxon>
        <taxon>Viridiplantae</taxon>
        <taxon>Streptophyta</taxon>
        <taxon>Embryophyta</taxon>
        <taxon>Tracheophyta</taxon>
        <taxon>Spermatophyta</taxon>
        <taxon>Magnoliopsida</taxon>
        <taxon>eudicotyledons</taxon>
        <taxon>Gunneridae</taxon>
        <taxon>Pentapetalae</taxon>
        <taxon>rosids</taxon>
        <taxon>fabids</taxon>
        <taxon>Malpighiales</taxon>
        <taxon>Passifloraceae</taxon>
        <taxon>Turnera</taxon>
    </lineage>
</organism>
<dbReference type="InterPro" id="IPR036047">
    <property type="entry name" value="F-box-like_dom_sf"/>
</dbReference>
<dbReference type="InterPro" id="IPR001810">
    <property type="entry name" value="F-box_dom"/>
</dbReference>
<evidence type="ECO:0000313" key="2">
    <source>
        <dbReference type="EMBL" id="KAJ4824340.1"/>
    </source>
</evidence>
<proteinExistence type="predicted"/>
<dbReference type="SMART" id="SM00256">
    <property type="entry name" value="FBOX"/>
    <property type="match status" value="1"/>
</dbReference>
<dbReference type="Proteomes" id="UP001141552">
    <property type="component" value="Unassembled WGS sequence"/>
</dbReference>
<dbReference type="Gene3D" id="3.40.1000.30">
    <property type="match status" value="1"/>
</dbReference>
<gene>
    <name evidence="2" type="ORF">Tsubulata_004303</name>
</gene>
<dbReference type="OrthoDB" id="101791at2759"/>
<feature type="domain" description="F-box" evidence="1">
    <location>
        <begin position="344"/>
        <end position="390"/>
    </location>
</feature>
<dbReference type="CDD" id="cd22165">
    <property type="entry name" value="F-box_AtSKIP22-like"/>
    <property type="match status" value="1"/>
</dbReference>
<keyword evidence="3" id="KW-1185">Reference proteome</keyword>
<reference evidence="2" key="1">
    <citation type="submission" date="2022-02" db="EMBL/GenBank/DDBJ databases">
        <authorList>
            <person name="Henning P.M."/>
            <person name="McCubbin A.G."/>
            <person name="Shore J.S."/>
        </authorList>
    </citation>
    <scope>NUCLEOTIDE SEQUENCE</scope>
    <source>
        <strain evidence="2">F60SS</strain>
        <tissue evidence="2">Leaves</tissue>
    </source>
</reference>
<accession>A0A9Q0J1K6</accession>
<dbReference type="PROSITE" id="PS50181">
    <property type="entry name" value="FBOX"/>
    <property type="match status" value="1"/>
</dbReference>
<evidence type="ECO:0000313" key="3">
    <source>
        <dbReference type="Proteomes" id="UP001141552"/>
    </source>
</evidence>
<sequence>MKLKFRCQQTGATTTVSRNDIRTFQDLKDIFSQSSGHPASSVVLSLNRRDELDAPSPDASLQSLGIVSGDIIYYSRRTHDPSPSPQTLTAIPYQATQGNLPAPVSDQSLNSVISGSNLNNSDGTHEPGYSMQESETQEMGLLGQVESGTVGGMDIDGEDEGEDADVDGEGFSRFSEPYFLRKVLREGFSGGGRDRNLLVAAIHAVFLESGFVRVDSVSDRFEIPEEWPSRMSFSYTLPELVSGEGVVQSAVLKFQVLGRFVNVYGSLANGGSGQYRLCLDESRFSRTLNLVWANCYENVRMAEEDASSKSNTEREVFEFWKTVKDGLALPLLIDLCVKAGLLPPACMMLLPAELKLMILQLLPGVDVARMGCVCSELRYLSSNTDLWKKKYEEEFGSGSGANAVANWKDKFASSWESRKKRKEFYAGRTQPYLPFRMPYVRRDPDPFGFIPGMIGGDYDRLPGFGVPPPLRQPGQGLGPFRRRNFGPTGCNLGGSNF</sequence>
<dbReference type="SUPFAM" id="SSF81383">
    <property type="entry name" value="F-box domain"/>
    <property type="match status" value="1"/>
</dbReference>
<dbReference type="Gene3D" id="3.10.20.90">
    <property type="entry name" value="Phosphatidylinositol 3-kinase Catalytic Subunit, Chain A, domain 1"/>
    <property type="match status" value="1"/>
</dbReference>
<name>A0A9Q0J1K6_9ROSI</name>
<comment type="caution">
    <text evidence="2">The sequence shown here is derived from an EMBL/GenBank/DDBJ whole genome shotgun (WGS) entry which is preliminary data.</text>
</comment>
<protein>
    <recommendedName>
        <fullName evidence="1">F-box domain-containing protein</fullName>
    </recommendedName>
</protein>
<dbReference type="PANTHER" id="PTHR47602:SF2">
    <property type="entry name" value="F-BOX PROTEIN SKIP22"/>
    <property type="match status" value="1"/>
</dbReference>
<evidence type="ECO:0000259" key="1">
    <source>
        <dbReference type="PROSITE" id="PS50181"/>
    </source>
</evidence>
<dbReference type="Gene3D" id="1.20.1280.50">
    <property type="match status" value="1"/>
</dbReference>